<sequence length="285" mass="32282">MGKKRKFFATRGSCGSKSGILDLSSLKKGILMSVTTNGKSFTAYREITGILRSESGQEEQNVPDCSHEDLTVEESIEREAKKLKVEESRFKLIEDISRCLVLIQFNNPNDVPSDMVGELMENAYNHKISCINNSAIECPLTSRYVSRLIPLDIICHAKLDQIRKNMKTLILSSFSSAFCSDSNIGDAKQVSWACFYNSRCNGSEIKRQDIYDLATELIWGSEDNPKYQEYKSLYPVNLDNPRKSILVEITRSFCGISIVENYYKYYKFNLNKISCCSGQPDSNNV</sequence>
<organism evidence="1 2">
    <name type="scientific">Cryptosporidium canis</name>
    <dbReference type="NCBI Taxonomy" id="195482"/>
    <lineage>
        <taxon>Eukaryota</taxon>
        <taxon>Sar</taxon>
        <taxon>Alveolata</taxon>
        <taxon>Apicomplexa</taxon>
        <taxon>Conoidasida</taxon>
        <taxon>Coccidia</taxon>
        <taxon>Eucoccidiorida</taxon>
        <taxon>Eimeriorina</taxon>
        <taxon>Cryptosporidiidae</taxon>
        <taxon>Cryptosporidium</taxon>
    </lineage>
</organism>
<dbReference type="Proteomes" id="UP001071777">
    <property type="component" value="Unassembled WGS sequence"/>
</dbReference>
<dbReference type="PANTHER" id="PTHR13452:SF10">
    <property type="entry name" value="THUMP DOMAIN-CONTAINING PROTEIN 1"/>
    <property type="match status" value="1"/>
</dbReference>
<gene>
    <name evidence="1" type="ORF">OJ252_2209</name>
</gene>
<dbReference type="Gene3D" id="3.30.2300.10">
    <property type="entry name" value="THUMP superfamily"/>
    <property type="match status" value="1"/>
</dbReference>
<protein>
    <submittedName>
        <fullName evidence="1">THUMP RNA binding domain-containing protein</fullName>
    </submittedName>
</protein>
<reference evidence="1" key="1">
    <citation type="submission" date="2022-10" db="EMBL/GenBank/DDBJ databases">
        <title>Adaptive evolution leads to modifications in subtelomeric GC content in a zoonotic Cryptosporidium species.</title>
        <authorList>
            <person name="Li J."/>
            <person name="Feng Y."/>
            <person name="Xiao L."/>
        </authorList>
    </citation>
    <scope>NUCLEOTIDE SEQUENCE</scope>
    <source>
        <strain evidence="1">25894</strain>
    </source>
</reference>
<dbReference type="CDD" id="cd11717">
    <property type="entry name" value="THUMP_THUMPD1_like"/>
    <property type="match status" value="1"/>
</dbReference>
<accession>A0ABQ8P5S5</accession>
<comment type="caution">
    <text evidence="1">The sequence shown here is derived from an EMBL/GenBank/DDBJ whole genome shotgun (WGS) entry which is preliminary data.</text>
</comment>
<dbReference type="EMBL" id="JAPCXB010000082">
    <property type="protein sequence ID" value="KAJ1609380.1"/>
    <property type="molecule type" value="Genomic_DNA"/>
</dbReference>
<dbReference type="PANTHER" id="PTHR13452">
    <property type="entry name" value="THUMP DOMAIN CONTAINING PROTEIN 1-RELATED"/>
    <property type="match status" value="1"/>
</dbReference>
<proteinExistence type="predicted"/>
<evidence type="ECO:0000313" key="1">
    <source>
        <dbReference type="EMBL" id="KAJ1609380.1"/>
    </source>
</evidence>
<dbReference type="SUPFAM" id="SSF143437">
    <property type="entry name" value="THUMP domain-like"/>
    <property type="match status" value="1"/>
</dbReference>
<keyword evidence="2" id="KW-1185">Reference proteome</keyword>
<dbReference type="InterPro" id="IPR040183">
    <property type="entry name" value="THUMPD1-like"/>
</dbReference>
<name>A0ABQ8P5S5_9CRYT</name>
<evidence type="ECO:0000313" key="2">
    <source>
        <dbReference type="Proteomes" id="UP001071777"/>
    </source>
</evidence>